<evidence type="ECO:0000313" key="1">
    <source>
        <dbReference type="EMBL" id="GIY24777.1"/>
    </source>
</evidence>
<protein>
    <recommendedName>
        <fullName evidence="3">BPTI/Kunitz inhibitor domain-containing protein</fullName>
    </recommendedName>
</protein>
<comment type="caution">
    <text evidence="1">The sequence shown here is derived from an EMBL/GenBank/DDBJ whole genome shotgun (WGS) entry which is preliminary data.</text>
</comment>
<evidence type="ECO:0000313" key="2">
    <source>
        <dbReference type="Proteomes" id="UP001054945"/>
    </source>
</evidence>
<name>A0AAV4RXE2_CAEEX</name>
<proteinExistence type="predicted"/>
<organism evidence="1 2">
    <name type="scientific">Caerostris extrusa</name>
    <name type="common">Bark spider</name>
    <name type="synonym">Caerostris bankana</name>
    <dbReference type="NCBI Taxonomy" id="172846"/>
    <lineage>
        <taxon>Eukaryota</taxon>
        <taxon>Metazoa</taxon>
        <taxon>Ecdysozoa</taxon>
        <taxon>Arthropoda</taxon>
        <taxon>Chelicerata</taxon>
        <taxon>Arachnida</taxon>
        <taxon>Araneae</taxon>
        <taxon>Araneomorphae</taxon>
        <taxon>Entelegynae</taxon>
        <taxon>Araneoidea</taxon>
        <taxon>Araneidae</taxon>
        <taxon>Caerostris</taxon>
    </lineage>
</organism>
<evidence type="ECO:0008006" key="3">
    <source>
        <dbReference type="Google" id="ProtNLM"/>
    </source>
</evidence>
<sequence length="84" mass="9446">MFSALPSSDYSGTSFCYSRDARRPLWRNVCGTGITGTFAGDPSWCQRKCIKVSAYRMTKALGKHCCNTSSRLFLDQRKVLNKLV</sequence>
<dbReference type="Proteomes" id="UP001054945">
    <property type="component" value="Unassembled WGS sequence"/>
</dbReference>
<reference evidence="1 2" key="1">
    <citation type="submission" date="2021-06" db="EMBL/GenBank/DDBJ databases">
        <title>Caerostris extrusa draft genome.</title>
        <authorList>
            <person name="Kono N."/>
            <person name="Arakawa K."/>
        </authorList>
    </citation>
    <scope>NUCLEOTIDE SEQUENCE [LARGE SCALE GENOMIC DNA]</scope>
</reference>
<accession>A0AAV4RXE2</accession>
<gene>
    <name evidence="1" type="ORF">CEXT_66261</name>
</gene>
<keyword evidence="2" id="KW-1185">Reference proteome</keyword>
<dbReference type="EMBL" id="BPLR01008449">
    <property type="protein sequence ID" value="GIY24777.1"/>
    <property type="molecule type" value="Genomic_DNA"/>
</dbReference>
<dbReference type="AlphaFoldDB" id="A0AAV4RXE2"/>